<dbReference type="Pfam" id="PF13173">
    <property type="entry name" value="AAA_14"/>
    <property type="match status" value="1"/>
</dbReference>
<feature type="domain" description="DUF4143" evidence="2">
    <location>
        <begin position="205"/>
        <end position="369"/>
    </location>
</feature>
<organism evidence="3 4">
    <name type="scientific">Cutibacterium avidum ATCC 25577</name>
    <dbReference type="NCBI Taxonomy" id="997355"/>
    <lineage>
        <taxon>Bacteria</taxon>
        <taxon>Bacillati</taxon>
        <taxon>Actinomycetota</taxon>
        <taxon>Actinomycetes</taxon>
        <taxon>Propionibacteriales</taxon>
        <taxon>Propionibacteriaceae</taxon>
        <taxon>Cutibacterium</taxon>
    </lineage>
</organism>
<gene>
    <name evidence="3" type="ORF">HMPREF9153_2342</name>
</gene>
<dbReference type="AlphaFoldDB" id="G4D0N4"/>
<dbReference type="PANTHER" id="PTHR43566">
    <property type="entry name" value="CONSERVED PROTEIN"/>
    <property type="match status" value="1"/>
</dbReference>
<evidence type="ECO:0000259" key="1">
    <source>
        <dbReference type="Pfam" id="PF13173"/>
    </source>
</evidence>
<accession>G4D0N4</accession>
<feature type="domain" description="AAA" evidence="1">
    <location>
        <begin position="23"/>
        <end position="140"/>
    </location>
</feature>
<dbReference type="InterPro" id="IPR027417">
    <property type="entry name" value="P-loop_NTPase"/>
</dbReference>
<dbReference type="RefSeq" id="WP_004811996.1">
    <property type="nucleotide sequence ID" value="NZ_JH165054.1"/>
</dbReference>
<dbReference type="SUPFAM" id="SSF52540">
    <property type="entry name" value="P-loop containing nucleoside triphosphate hydrolases"/>
    <property type="match status" value="1"/>
</dbReference>
<dbReference type="InterPro" id="IPR025420">
    <property type="entry name" value="DUF4143"/>
</dbReference>
<dbReference type="InterPro" id="IPR041682">
    <property type="entry name" value="AAA_14"/>
</dbReference>
<evidence type="ECO:0008006" key="5">
    <source>
        <dbReference type="Google" id="ProtNLM"/>
    </source>
</evidence>
<dbReference type="PANTHER" id="PTHR43566:SF2">
    <property type="entry name" value="DUF4143 DOMAIN-CONTAINING PROTEIN"/>
    <property type="match status" value="1"/>
</dbReference>
<dbReference type="HOGENOM" id="CLU_041527_3_0_11"/>
<keyword evidence="4" id="KW-1185">Reference proteome</keyword>
<sequence length="424" mass="45962">MELDGFVPRRISDLLAEQMRIEPVIALHGPRSVGKSTVLRGFAEVVGGSVIDLDDVEVREAVQGNLAATVSVGAPVCIDEYQRVPDVLDVLKARSNREGSLPGTAVVTGSTRQDALPATAQALTGRLHSLVIWPLSQGELGGVRENLLEVLSGDACAVVQAVPASATTRPEYVDRVCSGGMPLALRRSGAARSRWFDDFVRASVERDVVELSKIRERQALADLLGYVAGQTGQLLNVTAAAEKIGVSRPTAEAHVRLLEDLFLIVRLPAWGKTLRSRVNAKPKVHVVDSGLAARLLRLTPDRLTGIDPTSLTDFGYLLETFVVGELRKQASWLDEPVALGHWRTSDGAEVDLVVEYDDGRVVAFEVKASERAPGKDFRGLAQLRDLLGARFIGGIVLTTGSRSYTYEERLHVMPVDRLWTPVPS</sequence>
<dbReference type="PATRIC" id="fig|997355.3.peg.2310"/>
<dbReference type="Pfam" id="PF13635">
    <property type="entry name" value="DUF4143"/>
    <property type="match status" value="1"/>
</dbReference>
<protein>
    <recommendedName>
        <fullName evidence="5">ATP-binding protein</fullName>
    </recommendedName>
</protein>
<comment type="caution">
    <text evidence="3">The sequence shown here is derived from an EMBL/GenBank/DDBJ whole genome shotgun (WGS) entry which is preliminary data.</text>
</comment>
<evidence type="ECO:0000313" key="4">
    <source>
        <dbReference type="Proteomes" id="UP000005332"/>
    </source>
</evidence>
<reference evidence="3 4" key="1">
    <citation type="submission" date="2011-06" db="EMBL/GenBank/DDBJ databases">
        <authorList>
            <person name="Muzny D."/>
            <person name="Qin X."/>
            <person name="Deng J."/>
            <person name="Jiang H."/>
            <person name="Liu Y."/>
            <person name="Qu J."/>
            <person name="Song X.-Z."/>
            <person name="Zhang L."/>
            <person name="Thornton R."/>
            <person name="Coyle M."/>
            <person name="Francisco L."/>
            <person name="Jackson L."/>
            <person name="Javaid M."/>
            <person name="Korchina V."/>
            <person name="Kovar C."/>
            <person name="Mata R."/>
            <person name="Mathew T."/>
            <person name="Ngo R."/>
            <person name="Nguyen L."/>
            <person name="Nguyen N."/>
            <person name="Okwuonu G."/>
            <person name="Ongeri F."/>
            <person name="Pham C."/>
            <person name="Simmons D."/>
            <person name="Wilczek-Boney K."/>
            <person name="Hale W."/>
            <person name="Jakkamsetti A."/>
            <person name="Pham P."/>
            <person name="Ruth R."/>
            <person name="San Lucas F."/>
            <person name="Warren J."/>
            <person name="Zhang J."/>
            <person name="Zhao Z."/>
            <person name="Zhou C."/>
            <person name="Zhu D."/>
            <person name="Lee S."/>
            <person name="Bess C."/>
            <person name="Blankenburg K."/>
            <person name="Forbes L."/>
            <person name="Fu Q."/>
            <person name="Gubbala S."/>
            <person name="Hirani K."/>
            <person name="Jayaseelan J.C."/>
            <person name="Lara F."/>
            <person name="Munidasa M."/>
            <person name="Palculict T."/>
            <person name="Patil S."/>
            <person name="Pu L.-L."/>
            <person name="Saada N."/>
            <person name="Tang L."/>
            <person name="Weissenberger G."/>
            <person name="Zhu Y."/>
            <person name="Hemphill L."/>
            <person name="Shang Y."/>
            <person name="Youmans B."/>
            <person name="Ayvaz T."/>
            <person name="Ross M."/>
            <person name="Santibanez J."/>
            <person name="Aqrawi P."/>
            <person name="Gross S."/>
            <person name="Joshi V."/>
            <person name="Fowler G."/>
            <person name="Nazareth L."/>
            <person name="Reid J."/>
            <person name="Worley K."/>
            <person name="Petrosino J."/>
            <person name="Highlander S."/>
            <person name="Gibbs R."/>
        </authorList>
    </citation>
    <scope>NUCLEOTIDE SEQUENCE [LARGE SCALE GENOMIC DNA]</scope>
    <source>
        <strain evidence="3 4">ATCC 25577</strain>
    </source>
</reference>
<name>G4D0N4_9ACTN</name>
<proteinExistence type="predicted"/>
<dbReference type="Proteomes" id="UP000005332">
    <property type="component" value="Unassembled WGS sequence"/>
</dbReference>
<evidence type="ECO:0000259" key="2">
    <source>
        <dbReference type="Pfam" id="PF13635"/>
    </source>
</evidence>
<dbReference type="EMBL" id="AGBA01000018">
    <property type="protein sequence ID" value="EGY76513.1"/>
    <property type="molecule type" value="Genomic_DNA"/>
</dbReference>
<evidence type="ECO:0000313" key="3">
    <source>
        <dbReference type="EMBL" id="EGY76513.1"/>
    </source>
</evidence>